<keyword evidence="2" id="KW-0812">Transmembrane</keyword>
<dbReference type="SUPFAM" id="SSF47413">
    <property type="entry name" value="lambda repressor-like DNA-binding domains"/>
    <property type="match status" value="1"/>
</dbReference>
<dbReference type="InterPro" id="IPR010982">
    <property type="entry name" value="Lambda_DNA-bd_dom_sf"/>
</dbReference>
<dbReference type="PANTHER" id="PTHR34475:SF1">
    <property type="entry name" value="CYTOSKELETON PROTEIN RODZ"/>
    <property type="match status" value="1"/>
</dbReference>
<feature type="compositionally biased region" description="Acidic residues" evidence="1">
    <location>
        <begin position="162"/>
        <end position="188"/>
    </location>
</feature>
<evidence type="ECO:0000313" key="4">
    <source>
        <dbReference type="EMBL" id="PAE90101.1"/>
    </source>
</evidence>
<keyword evidence="2" id="KW-1133">Transmembrane helix</keyword>
<dbReference type="InterPro" id="IPR050400">
    <property type="entry name" value="Bact_Cytoskel_RodZ"/>
</dbReference>
<dbReference type="EMBL" id="NPCC01000005">
    <property type="protein sequence ID" value="PAE90101.1"/>
    <property type="molecule type" value="Genomic_DNA"/>
</dbReference>
<accession>A0A268P346</accession>
<feature type="region of interest" description="Disordered" evidence="1">
    <location>
        <begin position="139"/>
        <end position="201"/>
    </location>
</feature>
<dbReference type="InterPro" id="IPR025194">
    <property type="entry name" value="RodZ-like_C"/>
</dbReference>
<feature type="transmembrane region" description="Helical" evidence="2">
    <location>
        <begin position="112"/>
        <end position="133"/>
    </location>
</feature>
<dbReference type="GO" id="GO:0003677">
    <property type="term" value="F:DNA binding"/>
    <property type="evidence" value="ECO:0007669"/>
    <property type="project" value="InterPro"/>
</dbReference>
<reference evidence="4 5" key="1">
    <citation type="submission" date="2017-07" db="EMBL/GenBank/DDBJ databases">
        <title>Isolation and whole genome analysis of endospore-forming bacteria from heroin.</title>
        <authorList>
            <person name="Kalinowski J."/>
            <person name="Ahrens B."/>
            <person name="Al-Dilaimi A."/>
            <person name="Winkler A."/>
            <person name="Wibberg D."/>
            <person name="Schleenbecker U."/>
            <person name="Ruckert C."/>
            <person name="Wolfel R."/>
            <person name="Grass G."/>
        </authorList>
    </citation>
    <scope>NUCLEOTIDE SEQUENCE [LARGE SCALE GENOMIC DNA]</scope>
    <source>
        <strain evidence="4 5">7539</strain>
    </source>
</reference>
<sequence>MSELGNYLKETREEKQITLDDLQRTTKIQKRYLAAIEEGNFDTLPGIFYARAFVKTYAEAIGLDADEVLETYKNELPNPQTEAVDLPSRSERVKTSARTAPSRPGKGRGKSLASILVPILLIAAVVLVVVLIWNISGRDSGGEVQNEQEAGQTDTYDPPENAGDEEGEGAADEDEAADEETGSEDEQTDKEPQLSLEETSGNVSTYILTNVEAIETLKIEMGEGSYVQVRDRDGQAMDENGGDYKDDFEPDVSGLDALELNIGNGYGVERVEVNGLEVELLETDHQYVTITVEEQE</sequence>
<evidence type="ECO:0000313" key="5">
    <source>
        <dbReference type="Proteomes" id="UP000216207"/>
    </source>
</evidence>
<evidence type="ECO:0000256" key="1">
    <source>
        <dbReference type="SAM" id="MobiDB-lite"/>
    </source>
</evidence>
<organism evidence="4 5">
    <name type="scientific">Shouchella clausii</name>
    <name type="common">Alkalihalobacillus clausii</name>
    <dbReference type="NCBI Taxonomy" id="79880"/>
    <lineage>
        <taxon>Bacteria</taxon>
        <taxon>Bacillati</taxon>
        <taxon>Bacillota</taxon>
        <taxon>Bacilli</taxon>
        <taxon>Bacillales</taxon>
        <taxon>Bacillaceae</taxon>
        <taxon>Shouchella</taxon>
    </lineage>
</organism>
<dbReference type="Pfam" id="PF13413">
    <property type="entry name" value="HTH_25"/>
    <property type="match status" value="1"/>
</dbReference>
<protein>
    <recommendedName>
        <fullName evidence="3">Cytoskeleton protein RodZ-like C-terminal domain-containing protein</fullName>
    </recommendedName>
</protein>
<dbReference type="RefSeq" id="WP_095326158.1">
    <property type="nucleotide sequence ID" value="NZ_NPCC01000005.1"/>
</dbReference>
<evidence type="ECO:0000256" key="2">
    <source>
        <dbReference type="SAM" id="Phobius"/>
    </source>
</evidence>
<comment type="caution">
    <text evidence="4">The sequence shown here is derived from an EMBL/GenBank/DDBJ whole genome shotgun (WGS) entry which is preliminary data.</text>
</comment>
<dbReference type="PANTHER" id="PTHR34475">
    <property type="match status" value="1"/>
</dbReference>
<evidence type="ECO:0000259" key="3">
    <source>
        <dbReference type="Pfam" id="PF13464"/>
    </source>
</evidence>
<feature type="domain" description="Cytoskeleton protein RodZ-like C-terminal" evidence="3">
    <location>
        <begin position="219"/>
        <end position="290"/>
    </location>
</feature>
<keyword evidence="2" id="KW-0472">Membrane</keyword>
<dbReference type="CDD" id="cd00093">
    <property type="entry name" value="HTH_XRE"/>
    <property type="match status" value="1"/>
</dbReference>
<proteinExistence type="predicted"/>
<name>A0A268P346_SHOCL</name>
<dbReference type="AlphaFoldDB" id="A0A268P346"/>
<dbReference type="Proteomes" id="UP000216207">
    <property type="component" value="Unassembled WGS sequence"/>
</dbReference>
<feature type="region of interest" description="Disordered" evidence="1">
    <location>
        <begin position="76"/>
        <end position="110"/>
    </location>
</feature>
<dbReference type="InterPro" id="IPR001387">
    <property type="entry name" value="Cro/C1-type_HTH"/>
</dbReference>
<gene>
    <name evidence="4" type="ORF">CHH72_03725</name>
</gene>
<feature type="compositionally biased region" description="Polar residues" evidence="1">
    <location>
        <begin position="143"/>
        <end position="155"/>
    </location>
</feature>
<dbReference type="Pfam" id="PF13464">
    <property type="entry name" value="RodZ_C"/>
    <property type="match status" value="1"/>
</dbReference>
<dbReference type="Gene3D" id="1.10.260.40">
    <property type="entry name" value="lambda repressor-like DNA-binding domains"/>
    <property type="match status" value="1"/>
</dbReference>